<dbReference type="PANTHER" id="PTHR47313:SF1">
    <property type="entry name" value="RIBOSOMAL RNA LARGE SUBUNIT METHYLTRANSFERASE K_L"/>
    <property type="match status" value="1"/>
</dbReference>
<dbReference type="EMBL" id="JARRAF010000014">
    <property type="protein sequence ID" value="MDK2125021.1"/>
    <property type="molecule type" value="Genomic_DNA"/>
</dbReference>
<evidence type="ECO:0000313" key="6">
    <source>
        <dbReference type="Proteomes" id="UP001172778"/>
    </source>
</evidence>
<dbReference type="PANTHER" id="PTHR47313">
    <property type="entry name" value="RIBOSOMAL RNA LARGE SUBUNIT METHYLTRANSFERASE K/L"/>
    <property type="match status" value="1"/>
</dbReference>
<dbReference type="Pfam" id="PF01170">
    <property type="entry name" value="UPF0020"/>
    <property type="match status" value="1"/>
</dbReference>
<comment type="caution">
    <text evidence="5">The sequence shown here is derived from an EMBL/GenBank/DDBJ whole genome shotgun (WGS) entry which is preliminary data.</text>
</comment>
<dbReference type="SUPFAM" id="SSF53335">
    <property type="entry name" value="S-adenosyl-L-methionine-dependent methyltransferases"/>
    <property type="match status" value="1"/>
</dbReference>
<dbReference type="CDD" id="cd11715">
    <property type="entry name" value="THUMP_AdoMetMT"/>
    <property type="match status" value="1"/>
</dbReference>
<dbReference type="RefSeq" id="WP_284101333.1">
    <property type="nucleotide sequence ID" value="NZ_JARRAF010000014.1"/>
</dbReference>
<gene>
    <name evidence="5" type="ORF">PZA18_13280</name>
</gene>
<dbReference type="PROSITE" id="PS51165">
    <property type="entry name" value="THUMP"/>
    <property type="match status" value="1"/>
</dbReference>
<dbReference type="PROSITE" id="PS01261">
    <property type="entry name" value="UPF0020"/>
    <property type="match status" value="1"/>
</dbReference>
<feature type="domain" description="THUMP" evidence="4">
    <location>
        <begin position="46"/>
        <end position="157"/>
    </location>
</feature>
<dbReference type="Pfam" id="PF02926">
    <property type="entry name" value="THUMP"/>
    <property type="match status" value="1"/>
</dbReference>
<name>A0ABT7DY99_9NEIS</name>
<proteinExistence type="predicted"/>
<dbReference type="Proteomes" id="UP001172778">
    <property type="component" value="Unassembled WGS sequence"/>
</dbReference>
<reference evidence="5" key="1">
    <citation type="submission" date="2023-03" db="EMBL/GenBank/DDBJ databases">
        <title>Chitinimonas shenzhenensis gen. nov., sp. nov., a novel member of family Burkholderiaceae isolated from activated sludge collected in Shen Zhen, China.</title>
        <authorList>
            <person name="Wang X."/>
        </authorList>
    </citation>
    <scope>NUCLEOTIDE SEQUENCE</scope>
    <source>
        <strain evidence="5">DQS-5</strain>
    </source>
</reference>
<keyword evidence="6" id="KW-1185">Reference proteome</keyword>
<accession>A0ABT7DY99</accession>
<protein>
    <submittedName>
        <fullName evidence="5">THUMP domain-containing protein</fullName>
    </submittedName>
</protein>
<evidence type="ECO:0000256" key="3">
    <source>
        <dbReference type="PROSITE-ProRule" id="PRU00529"/>
    </source>
</evidence>
<evidence type="ECO:0000256" key="2">
    <source>
        <dbReference type="ARBA" id="ARBA00022679"/>
    </source>
</evidence>
<dbReference type="Gene3D" id="3.30.2130.30">
    <property type="match status" value="1"/>
</dbReference>
<evidence type="ECO:0000256" key="1">
    <source>
        <dbReference type="ARBA" id="ARBA00022603"/>
    </source>
</evidence>
<sequence>MKQTFRFFAPCPRGLESVLTKELQTLGARDIEATDGGAAFIAEWQVMLRANLESRVASRILWMVGEGPYRTEEDIYRICRKTDWAELFDVNLTLKVAVTGNKCPLRSLEFVALKVKDAVCDGFRARTGSRPSVDTHAPDIRIHAFLTDRWAQIYLDTSGEALFKRGYRQQTGEAPLRENLAAGILGLTGWQAGEPLLDPMCGSGTFLIEAAWMALNIPPGHARHFAFEKFSHFNPSQWENLRSQALSRAKPADDLLPIFGSDIDAQALDAAAANLDAAGLADAIRLSRRDVLEREAPADKGIWLSNPPYGVRLSEQEALAAFYPELGHALKRQFSGWRAFVFTADPMLIKLIRLSASRRTPLFNGALECRLYEFKLVAGSNRKPKADADE</sequence>
<dbReference type="Gene3D" id="3.40.50.150">
    <property type="entry name" value="Vaccinia Virus protein VP39"/>
    <property type="match status" value="1"/>
</dbReference>
<dbReference type="Pfam" id="PF22020">
    <property type="entry name" value="RlmL_1st"/>
    <property type="match status" value="1"/>
</dbReference>
<dbReference type="InterPro" id="IPR029063">
    <property type="entry name" value="SAM-dependent_MTases_sf"/>
</dbReference>
<organism evidence="5 6">
    <name type="scientific">Parachitinimonas caeni</name>
    <dbReference type="NCBI Taxonomy" id="3031301"/>
    <lineage>
        <taxon>Bacteria</taxon>
        <taxon>Pseudomonadati</taxon>
        <taxon>Pseudomonadota</taxon>
        <taxon>Betaproteobacteria</taxon>
        <taxon>Neisseriales</taxon>
        <taxon>Chitinibacteraceae</taxon>
        <taxon>Parachitinimonas</taxon>
    </lineage>
</organism>
<dbReference type="SMART" id="SM00981">
    <property type="entry name" value="THUMP"/>
    <property type="match status" value="1"/>
</dbReference>
<evidence type="ECO:0000259" key="4">
    <source>
        <dbReference type="PROSITE" id="PS51165"/>
    </source>
</evidence>
<keyword evidence="3" id="KW-0694">RNA-binding</keyword>
<dbReference type="InterPro" id="IPR004114">
    <property type="entry name" value="THUMP_dom"/>
</dbReference>
<evidence type="ECO:0000313" key="5">
    <source>
        <dbReference type="EMBL" id="MDK2125021.1"/>
    </source>
</evidence>
<keyword evidence="1" id="KW-0489">Methyltransferase</keyword>
<keyword evidence="2" id="KW-0808">Transferase</keyword>
<dbReference type="InterPro" id="IPR054170">
    <property type="entry name" value="RlmL_1st"/>
</dbReference>
<dbReference type="InterPro" id="IPR000241">
    <property type="entry name" value="RlmKL-like_Mtase"/>
</dbReference>
<dbReference type="InterPro" id="IPR053943">
    <property type="entry name" value="RlmKL-like_Mtase_CS"/>
</dbReference>